<keyword evidence="3" id="KW-1185">Reference proteome</keyword>
<feature type="transmembrane region" description="Helical" evidence="1">
    <location>
        <begin position="179"/>
        <end position="200"/>
    </location>
</feature>
<reference evidence="2 3" key="1">
    <citation type="submission" date="2017-07" db="EMBL/GenBank/DDBJ databases">
        <authorList>
            <person name="Talla V."/>
            <person name="Backstrom N."/>
        </authorList>
    </citation>
    <scope>NUCLEOTIDE SEQUENCE [LARGE SCALE GENOMIC DNA]</scope>
</reference>
<feature type="transmembrane region" description="Helical" evidence="1">
    <location>
        <begin position="12"/>
        <end position="36"/>
    </location>
</feature>
<dbReference type="AlphaFoldDB" id="A0A5E4QCL8"/>
<evidence type="ECO:0000313" key="2">
    <source>
        <dbReference type="EMBL" id="VVC95193.1"/>
    </source>
</evidence>
<proteinExistence type="predicted"/>
<dbReference type="PANTHER" id="PTHR11360:SF309">
    <property type="entry name" value="MONOCARBOXYLATE TRANSPORTER 7-LIKE PROTEIN"/>
    <property type="match status" value="1"/>
</dbReference>
<dbReference type="InterPro" id="IPR036259">
    <property type="entry name" value="MFS_trans_sf"/>
</dbReference>
<dbReference type="EMBL" id="FZQP02002226">
    <property type="protein sequence ID" value="VVC95193.1"/>
    <property type="molecule type" value="Genomic_DNA"/>
</dbReference>
<dbReference type="Proteomes" id="UP000324832">
    <property type="component" value="Unassembled WGS sequence"/>
</dbReference>
<dbReference type="Gene3D" id="1.20.1250.20">
    <property type="entry name" value="MFS general substrate transporter like domains"/>
    <property type="match status" value="1"/>
</dbReference>
<evidence type="ECO:0000313" key="3">
    <source>
        <dbReference type="Proteomes" id="UP000324832"/>
    </source>
</evidence>
<feature type="transmembrane region" description="Helical" evidence="1">
    <location>
        <begin position="94"/>
        <end position="112"/>
    </location>
</feature>
<name>A0A5E4QCL8_9NEOP</name>
<feature type="transmembrane region" description="Helical" evidence="1">
    <location>
        <begin position="61"/>
        <end position="82"/>
    </location>
</feature>
<keyword evidence="1" id="KW-0812">Transmembrane</keyword>
<accession>A0A5E4QCL8</accession>
<dbReference type="Pfam" id="PF07690">
    <property type="entry name" value="MFS_1"/>
    <property type="match status" value="1"/>
</dbReference>
<organism evidence="2 3">
    <name type="scientific">Leptidea sinapis</name>
    <dbReference type="NCBI Taxonomy" id="189913"/>
    <lineage>
        <taxon>Eukaryota</taxon>
        <taxon>Metazoa</taxon>
        <taxon>Ecdysozoa</taxon>
        <taxon>Arthropoda</taxon>
        <taxon>Hexapoda</taxon>
        <taxon>Insecta</taxon>
        <taxon>Pterygota</taxon>
        <taxon>Neoptera</taxon>
        <taxon>Endopterygota</taxon>
        <taxon>Lepidoptera</taxon>
        <taxon>Glossata</taxon>
        <taxon>Ditrysia</taxon>
        <taxon>Papilionoidea</taxon>
        <taxon>Pieridae</taxon>
        <taxon>Dismorphiinae</taxon>
        <taxon>Leptidea</taxon>
    </lineage>
</organism>
<keyword evidence="1" id="KW-1133">Transmembrane helix</keyword>
<dbReference type="SUPFAM" id="SSF103473">
    <property type="entry name" value="MFS general substrate transporter"/>
    <property type="match status" value="1"/>
</dbReference>
<dbReference type="PANTHER" id="PTHR11360">
    <property type="entry name" value="MONOCARBOXYLATE TRANSPORTER"/>
    <property type="match status" value="1"/>
</dbReference>
<dbReference type="InterPro" id="IPR011701">
    <property type="entry name" value="MFS"/>
</dbReference>
<gene>
    <name evidence="2" type="ORF">LSINAPIS_LOCUS6970</name>
</gene>
<sequence>MPQRYLGYSASAAFNFGLFCTVFAQSQLAFFIFQIVQSVGVGMTFNLNTSAVNEYFVKNRVLAISITQTIIAILAFFTPLMIQWCFENFGSRGTLLILCCVTIHMFLATTVIQPVKWHMRRVEITPKEVEANLLLEEHKKITEKMNNTDNGNDEMKEKDGFWQLIRDLLDVKLFRSFTFSMPCVGPSLCIVVDLLFVVFLPQALQQK</sequence>
<protein>
    <recommendedName>
        <fullName evidence="4">Major facilitator superfamily (MFS) profile domain-containing protein</fullName>
    </recommendedName>
</protein>
<evidence type="ECO:0000256" key="1">
    <source>
        <dbReference type="SAM" id="Phobius"/>
    </source>
</evidence>
<keyword evidence="1" id="KW-0472">Membrane</keyword>
<evidence type="ECO:0008006" key="4">
    <source>
        <dbReference type="Google" id="ProtNLM"/>
    </source>
</evidence>
<dbReference type="GO" id="GO:0008028">
    <property type="term" value="F:monocarboxylic acid transmembrane transporter activity"/>
    <property type="evidence" value="ECO:0007669"/>
    <property type="project" value="TreeGrafter"/>
</dbReference>
<dbReference type="InterPro" id="IPR050327">
    <property type="entry name" value="Proton-linked_MCT"/>
</dbReference>